<comment type="catalytic activity">
    <reaction evidence="8">
        <text>L-tyrosyl-[protein] + ATP = O-phospho-L-tyrosyl-[protein] + ADP + H(+)</text>
        <dbReference type="Rhea" id="RHEA:10596"/>
        <dbReference type="Rhea" id="RHEA-COMP:10136"/>
        <dbReference type="Rhea" id="RHEA-COMP:20101"/>
        <dbReference type="ChEBI" id="CHEBI:15378"/>
        <dbReference type="ChEBI" id="CHEBI:30616"/>
        <dbReference type="ChEBI" id="CHEBI:46858"/>
        <dbReference type="ChEBI" id="CHEBI:61978"/>
        <dbReference type="ChEBI" id="CHEBI:456216"/>
        <dbReference type="EC" id="2.7.10.1"/>
    </reaction>
</comment>
<dbReference type="InterPro" id="IPR011009">
    <property type="entry name" value="Kinase-like_dom_sf"/>
</dbReference>
<feature type="active site" description="Proton acceptor" evidence="9">
    <location>
        <position position="202"/>
    </location>
</feature>
<evidence type="ECO:0000256" key="11">
    <source>
        <dbReference type="PIRSR" id="PIRSR000615-3"/>
    </source>
</evidence>
<dbReference type="STRING" id="6689.A0A3R7PXU8"/>
<dbReference type="PANTHER" id="PTHR24416">
    <property type="entry name" value="TYROSINE-PROTEIN KINASE RECEPTOR"/>
    <property type="match status" value="1"/>
</dbReference>
<comment type="caution">
    <text evidence="14">The sequence shown here is derived from an EMBL/GenBank/DDBJ whole genome shotgun (WGS) entry which is preliminary data.</text>
</comment>
<evidence type="ECO:0000256" key="7">
    <source>
        <dbReference type="ARBA" id="ARBA00023137"/>
    </source>
</evidence>
<dbReference type="GO" id="GO:0004714">
    <property type="term" value="F:transmembrane receptor protein tyrosine kinase activity"/>
    <property type="evidence" value="ECO:0007669"/>
    <property type="project" value="UniProtKB-EC"/>
</dbReference>
<keyword evidence="14" id="KW-0675">Receptor</keyword>
<dbReference type="EMBL" id="QCYY01003537">
    <property type="protein sequence ID" value="ROT62835.1"/>
    <property type="molecule type" value="Genomic_DNA"/>
</dbReference>
<feature type="region of interest" description="Disordered" evidence="12">
    <location>
        <begin position="87"/>
        <end position="133"/>
    </location>
</feature>
<evidence type="ECO:0000256" key="2">
    <source>
        <dbReference type="ARBA" id="ARBA00022679"/>
    </source>
</evidence>
<evidence type="ECO:0000256" key="6">
    <source>
        <dbReference type="ARBA" id="ARBA00023136"/>
    </source>
</evidence>
<dbReference type="OrthoDB" id="3256376at2759"/>
<feature type="domain" description="Protein kinase" evidence="13">
    <location>
        <begin position="1"/>
        <end position="308"/>
    </location>
</feature>
<protein>
    <submittedName>
        <fullName evidence="14">Vascular endothelial growth factor receptor</fullName>
    </submittedName>
</protein>
<dbReference type="InterPro" id="IPR008266">
    <property type="entry name" value="Tyr_kinase_AS"/>
</dbReference>
<keyword evidence="11" id="KW-0460">Magnesium</keyword>
<dbReference type="GO" id="GO:0005524">
    <property type="term" value="F:ATP binding"/>
    <property type="evidence" value="ECO:0007669"/>
    <property type="project" value="UniProtKB-KW"/>
</dbReference>
<dbReference type="PIRSF" id="PIRSF000615">
    <property type="entry name" value="TyrPK_CSF1-R"/>
    <property type="match status" value="1"/>
</dbReference>
<dbReference type="PROSITE" id="PS50011">
    <property type="entry name" value="PROTEIN_KINASE_DOM"/>
    <property type="match status" value="1"/>
</dbReference>
<dbReference type="GO" id="GO:0012505">
    <property type="term" value="C:endomembrane system"/>
    <property type="evidence" value="ECO:0007669"/>
    <property type="project" value="UniProtKB-SubCell"/>
</dbReference>
<accession>A0A3R7PXU8</accession>
<name>A0A3R7PXU8_PENVA</name>
<dbReference type="PROSITE" id="PS00109">
    <property type="entry name" value="PROTEIN_KINASE_TYR"/>
    <property type="match status" value="1"/>
</dbReference>
<evidence type="ECO:0000256" key="8">
    <source>
        <dbReference type="ARBA" id="ARBA00051243"/>
    </source>
</evidence>
<evidence type="ECO:0000256" key="10">
    <source>
        <dbReference type="PIRSR" id="PIRSR000615-2"/>
    </source>
</evidence>
<reference evidence="14 15" key="2">
    <citation type="submission" date="2019-01" db="EMBL/GenBank/DDBJ databases">
        <title>The decoding of complex shrimp genome reveals the adaptation for benthos swimmer, frequently molting mechanism and breeding impact on genome.</title>
        <authorList>
            <person name="Sun Y."/>
            <person name="Gao Y."/>
            <person name="Yu Y."/>
        </authorList>
    </citation>
    <scope>NUCLEOTIDE SEQUENCE [LARGE SCALE GENOMIC DNA]</scope>
    <source>
        <tissue evidence="14">Muscle</tissue>
    </source>
</reference>
<dbReference type="Pfam" id="PF07714">
    <property type="entry name" value="PK_Tyr_Ser-Thr"/>
    <property type="match status" value="1"/>
</dbReference>
<evidence type="ECO:0000313" key="15">
    <source>
        <dbReference type="Proteomes" id="UP000283509"/>
    </source>
</evidence>
<keyword evidence="15" id="KW-1185">Reference proteome</keyword>
<dbReference type="GO" id="GO:0050793">
    <property type="term" value="P:regulation of developmental process"/>
    <property type="evidence" value="ECO:0007669"/>
    <property type="project" value="UniProtKB-ARBA"/>
</dbReference>
<feature type="compositionally biased region" description="Polar residues" evidence="12">
    <location>
        <begin position="89"/>
        <end position="114"/>
    </location>
</feature>
<evidence type="ECO:0000256" key="4">
    <source>
        <dbReference type="ARBA" id="ARBA00022777"/>
    </source>
</evidence>
<dbReference type="FunFam" id="1.10.510.10:FF:001512">
    <property type="entry name" value="Receptor tyrosine-protein kinase erbB-2"/>
    <property type="match status" value="1"/>
</dbReference>
<dbReference type="GO" id="GO:0005886">
    <property type="term" value="C:plasma membrane"/>
    <property type="evidence" value="ECO:0007669"/>
    <property type="project" value="TreeGrafter"/>
</dbReference>
<keyword evidence="4" id="KW-0418">Kinase</keyword>
<evidence type="ECO:0000256" key="12">
    <source>
        <dbReference type="SAM" id="MobiDB-lite"/>
    </source>
</evidence>
<sequence>MSPTTSTLSSLHSTSEKGELWILTEYCRHGNLLAFIRQHASKFIHQVDPQRDEIDLRILVNNPASLPQPEAPSRHSLATDISIGPRAVTPTTLRKQRTAHANGTAQVHNPTYRSVPTADGADEPDERERCQDSAGTVVTDLTASSSGQDYMKADSSAACTSGYQEGTPGISVPFNTSSLVCWAWQVAEGMSYLARRKILHGDLAARNLLLADENVVKISDFGLSRNMHGDIYQKKSSDLLPIKWMSVEAIRDCTFSVQSDIWAYGVTLWELFTLGSTPYPGVVVDVSFLDLIEGGYRMDKPKYATERM</sequence>
<dbReference type="SUPFAM" id="SSF56112">
    <property type="entry name" value="Protein kinase-like (PK-like)"/>
    <property type="match status" value="1"/>
</dbReference>
<dbReference type="GO" id="GO:0043235">
    <property type="term" value="C:receptor complex"/>
    <property type="evidence" value="ECO:0007669"/>
    <property type="project" value="TreeGrafter"/>
</dbReference>
<evidence type="ECO:0000256" key="1">
    <source>
        <dbReference type="ARBA" id="ARBA00004308"/>
    </source>
</evidence>
<dbReference type="AlphaFoldDB" id="A0A3R7PXU8"/>
<proteinExistence type="predicted"/>
<keyword evidence="6" id="KW-0472">Membrane</keyword>
<keyword evidence="11" id="KW-0479">Metal-binding</keyword>
<dbReference type="GO" id="GO:0048468">
    <property type="term" value="P:cell development"/>
    <property type="evidence" value="ECO:0007669"/>
    <property type="project" value="UniProtKB-ARBA"/>
</dbReference>
<dbReference type="GO" id="GO:0030182">
    <property type="term" value="P:neuron differentiation"/>
    <property type="evidence" value="ECO:0007669"/>
    <property type="project" value="UniProtKB-ARBA"/>
</dbReference>
<dbReference type="GO" id="GO:0007169">
    <property type="term" value="P:cell surface receptor protein tyrosine kinase signaling pathway"/>
    <property type="evidence" value="ECO:0007669"/>
    <property type="project" value="TreeGrafter"/>
</dbReference>
<reference evidence="14 15" key="1">
    <citation type="submission" date="2018-04" db="EMBL/GenBank/DDBJ databases">
        <authorList>
            <person name="Zhang X."/>
            <person name="Yuan J."/>
            <person name="Li F."/>
            <person name="Xiang J."/>
        </authorList>
    </citation>
    <scope>NUCLEOTIDE SEQUENCE [LARGE SCALE GENOMIC DNA]</scope>
    <source>
        <tissue evidence="14">Muscle</tissue>
    </source>
</reference>
<feature type="binding site" evidence="11">
    <location>
        <position position="220"/>
    </location>
    <ligand>
        <name>Mg(2+)</name>
        <dbReference type="ChEBI" id="CHEBI:18420"/>
    </ligand>
</feature>
<dbReference type="GO" id="GO:0051130">
    <property type="term" value="P:positive regulation of cellular component organization"/>
    <property type="evidence" value="ECO:0007669"/>
    <property type="project" value="UniProtKB-ARBA"/>
</dbReference>
<keyword evidence="3 10" id="KW-0547">Nucleotide-binding</keyword>
<dbReference type="GO" id="GO:0046872">
    <property type="term" value="F:metal ion binding"/>
    <property type="evidence" value="ECO:0007669"/>
    <property type="project" value="UniProtKB-KW"/>
</dbReference>
<dbReference type="Proteomes" id="UP000283509">
    <property type="component" value="Unassembled WGS sequence"/>
</dbReference>
<keyword evidence="5 10" id="KW-0067">ATP-binding</keyword>
<dbReference type="InterPro" id="IPR050122">
    <property type="entry name" value="RTK"/>
</dbReference>
<evidence type="ECO:0000256" key="9">
    <source>
        <dbReference type="PIRSR" id="PIRSR000615-1"/>
    </source>
</evidence>
<dbReference type="Gene3D" id="1.10.510.10">
    <property type="entry name" value="Transferase(Phosphotransferase) domain 1"/>
    <property type="match status" value="1"/>
</dbReference>
<organism evidence="14 15">
    <name type="scientific">Penaeus vannamei</name>
    <name type="common">Whiteleg shrimp</name>
    <name type="synonym">Litopenaeus vannamei</name>
    <dbReference type="NCBI Taxonomy" id="6689"/>
    <lineage>
        <taxon>Eukaryota</taxon>
        <taxon>Metazoa</taxon>
        <taxon>Ecdysozoa</taxon>
        <taxon>Arthropoda</taxon>
        <taxon>Crustacea</taxon>
        <taxon>Multicrustacea</taxon>
        <taxon>Malacostraca</taxon>
        <taxon>Eumalacostraca</taxon>
        <taxon>Eucarida</taxon>
        <taxon>Decapoda</taxon>
        <taxon>Dendrobranchiata</taxon>
        <taxon>Penaeoidea</taxon>
        <taxon>Penaeidae</taxon>
        <taxon>Penaeus</taxon>
    </lineage>
</organism>
<feature type="binding site" evidence="10">
    <location>
        <position position="206"/>
    </location>
    <ligand>
        <name>ATP</name>
        <dbReference type="ChEBI" id="CHEBI:30616"/>
    </ligand>
</feature>
<feature type="binding site" evidence="11">
    <location>
        <position position="207"/>
    </location>
    <ligand>
        <name>Mg(2+)</name>
        <dbReference type="ChEBI" id="CHEBI:18420"/>
    </ligand>
</feature>
<gene>
    <name evidence="14" type="ORF">C7M84_019304</name>
</gene>
<dbReference type="InterPro" id="IPR000719">
    <property type="entry name" value="Prot_kinase_dom"/>
</dbReference>
<evidence type="ECO:0000256" key="5">
    <source>
        <dbReference type="ARBA" id="ARBA00022840"/>
    </source>
</evidence>
<evidence type="ECO:0000256" key="3">
    <source>
        <dbReference type="ARBA" id="ARBA00022741"/>
    </source>
</evidence>
<comment type="subcellular location">
    <subcellularLocation>
        <location evidence="1">Endomembrane system</location>
    </subcellularLocation>
</comment>
<evidence type="ECO:0000259" key="13">
    <source>
        <dbReference type="PROSITE" id="PS50011"/>
    </source>
</evidence>
<dbReference type="InterPro" id="IPR001245">
    <property type="entry name" value="Ser-Thr/Tyr_kinase_cat_dom"/>
</dbReference>
<keyword evidence="7" id="KW-0829">Tyrosine-protein kinase</keyword>
<keyword evidence="2" id="KW-0808">Transferase</keyword>
<evidence type="ECO:0000313" key="14">
    <source>
        <dbReference type="EMBL" id="ROT62835.1"/>
    </source>
</evidence>
<dbReference type="PANTHER" id="PTHR24416:SF600">
    <property type="entry name" value="PDGF- AND VEGF-RECEPTOR RELATED, ISOFORM J"/>
    <property type="match status" value="1"/>
</dbReference>